<comment type="caution">
    <text evidence="1">The sequence shown here is derived from an EMBL/GenBank/DDBJ whole genome shotgun (WGS) entry which is preliminary data.</text>
</comment>
<evidence type="ECO:0000313" key="2">
    <source>
        <dbReference type="Proteomes" id="UP000198211"/>
    </source>
</evidence>
<evidence type="ECO:0000313" key="1">
    <source>
        <dbReference type="EMBL" id="OWY97734.1"/>
    </source>
</evidence>
<organism evidence="1 2">
    <name type="scientific">Phytophthora megakarya</name>
    <dbReference type="NCBI Taxonomy" id="4795"/>
    <lineage>
        <taxon>Eukaryota</taxon>
        <taxon>Sar</taxon>
        <taxon>Stramenopiles</taxon>
        <taxon>Oomycota</taxon>
        <taxon>Peronosporomycetes</taxon>
        <taxon>Peronosporales</taxon>
        <taxon>Peronosporaceae</taxon>
        <taxon>Phytophthora</taxon>
    </lineage>
</organism>
<protein>
    <submittedName>
        <fullName evidence="1">Uncharacterized protein</fullName>
    </submittedName>
</protein>
<dbReference type="AlphaFoldDB" id="A0A225UXK9"/>
<dbReference type="Proteomes" id="UP000198211">
    <property type="component" value="Unassembled WGS sequence"/>
</dbReference>
<name>A0A225UXK9_9STRA</name>
<accession>A0A225UXK9</accession>
<proteinExistence type="predicted"/>
<keyword evidence="2" id="KW-1185">Reference proteome</keyword>
<dbReference type="OrthoDB" id="126124at2759"/>
<reference evidence="2" key="1">
    <citation type="submission" date="2017-03" db="EMBL/GenBank/DDBJ databases">
        <title>Phytopthora megakarya and P. palmivora, two closely related causual agents of cacao black pod achieved similar genome size and gene model numbers by different mechanisms.</title>
        <authorList>
            <person name="Ali S."/>
            <person name="Shao J."/>
            <person name="Larry D.J."/>
            <person name="Kronmiller B."/>
            <person name="Shen D."/>
            <person name="Strem M.D."/>
            <person name="Melnick R.L."/>
            <person name="Guiltinan M.J."/>
            <person name="Tyler B.M."/>
            <person name="Meinhardt L.W."/>
            <person name="Bailey B.A."/>
        </authorList>
    </citation>
    <scope>NUCLEOTIDE SEQUENCE [LARGE SCALE GENOMIC DNA]</scope>
    <source>
        <strain evidence="2">zdho120</strain>
    </source>
</reference>
<dbReference type="EMBL" id="NBNE01010122">
    <property type="protein sequence ID" value="OWY97734.1"/>
    <property type="molecule type" value="Genomic_DNA"/>
</dbReference>
<gene>
    <name evidence="1" type="ORF">PHMEG_00031665</name>
</gene>
<sequence length="91" mass="10152">MEFTARNLNVAKNTRKAERVIILTAWDTNKEGLEAFLSRFYDIFLTTGNGLHREEMDQGGPTFWIDVAAAFGSEFAALISDDTVYEGIDAS</sequence>